<name>A0A6C0HKL9_9ZZZZ</name>
<proteinExistence type="predicted"/>
<reference evidence="1" key="1">
    <citation type="journal article" date="2020" name="Nature">
        <title>Giant virus diversity and host interactions through global metagenomics.</title>
        <authorList>
            <person name="Schulz F."/>
            <person name="Roux S."/>
            <person name="Paez-Espino D."/>
            <person name="Jungbluth S."/>
            <person name="Walsh D.A."/>
            <person name="Denef V.J."/>
            <person name="McMahon K.D."/>
            <person name="Konstantinidis K.T."/>
            <person name="Eloe-Fadrosh E.A."/>
            <person name="Kyrpides N.C."/>
            <person name="Woyke T."/>
        </authorList>
    </citation>
    <scope>NUCLEOTIDE SEQUENCE</scope>
    <source>
        <strain evidence="1">GVMAG-M-3300023184-120</strain>
    </source>
</reference>
<organism evidence="1">
    <name type="scientific">viral metagenome</name>
    <dbReference type="NCBI Taxonomy" id="1070528"/>
    <lineage>
        <taxon>unclassified sequences</taxon>
        <taxon>metagenomes</taxon>
        <taxon>organismal metagenomes</taxon>
    </lineage>
</organism>
<accession>A0A6C0HKL9</accession>
<dbReference type="EMBL" id="MN739971">
    <property type="protein sequence ID" value="QHT80533.1"/>
    <property type="molecule type" value="Genomic_DNA"/>
</dbReference>
<protein>
    <submittedName>
        <fullName evidence="1">Uncharacterized protein</fullName>
    </submittedName>
</protein>
<dbReference type="AlphaFoldDB" id="A0A6C0HKL9"/>
<sequence>MATTIVTSFLNYYKTPLEPSTIQLRFKKMKPLFDLKMPICVFVGVDCKMQFQNFLNQHYPDDHHIHITNLKEHIFENSYIFREAQRAQTTKLPKDKSPPKDTFDYMCYLHTKIEFMKKATDLNPFQTTHFAWVDYNISQMFSKDDEIKQLKEWSRKLKTPKYLPPTEFTGPEVLHPHQEMYIPGCWSKAKIETDTENVFHEKVLWRFCGGFLCGSICAIQYFWTLYETHFYNFLRECKTMVWDVNFWAWLEHNPKIDWQPIWYEADHNASIVKLPMFAQCLPMIKNCSRIRKISPKFVLPEYAPSAVSMVTFKNMHIMNIRYINYKYLPSGHCEPRKNNITMTKNICVTVHAKDFHVPVDTPFLVKETEMGLTADSASFFQGVEDIRLFYHQQRVQFVASTVNYSGCNKNRMMIGDYDYTGRALRQCRVIESDADREKNWIPIVYGDELSILYGWSPSFKIGTITDDSKLVVKKEKKIENALFRYYEMRGSTNFVPLDGKLVGLVHFTVPGTLPRQYYHVLVQIDPGTWTPISFSDPLYFDTVGIEFCIHMDICDRKNEHVFTEDPIHLGRKSEELFYAFYLSRQDRDPHQLCFSVDLFPLKNEFTFFA</sequence>
<evidence type="ECO:0000313" key="1">
    <source>
        <dbReference type="EMBL" id="QHT80533.1"/>
    </source>
</evidence>